<dbReference type="Proteomes" id="UP000001611">
    <property type="component" value="Chromosome 2"/>
</dbReference>
<accession>G2WS58</accession>
<evidence type="ECO:0000256" key="1">
    <source>
        <dbReference type="SAM" id="MobiDB-lite"/>
    </source>
</evidence>
<dbReference type="KEGG" id="vda:VDAG_00391"/>
<dbReference type="InParanoid" id="G2WS58"/>
<evidence type="ECO:0000313" key="3">
    <source>
        <dbReference type="Proteomes" id="UP000001611"/>
    </source>
</evidence>
<dbReference type="AlphaFoldDB" id="G2WS58"/>
<dbReference type="eggNOG" id="ENOG502RNXU">
    <property type="taxonomic scope" value="Eukaryota"/>
</dbReference>
<feature type="compositionally biased region" description="Basic and acidic residues" evidence="1">
    <location>
        <begin position="88"/>
        <end position="102"/>
    </location>
</feature>
<dbReference type="EMBL" id="DS572695">
    <property type="protein sequence ID" value="EGY13709.1"/>
    <property type="molecule type" value="Genomic_DNA"/>
</dbReference>
<feature type="region of interest" description="Disordered" evidence="1">
    <location>
        <begin position="75"/>
        <end position="128"/>
    </location>
</feature>
<reference evidence="2 3" key="1">
    <citation type="submission" date="2008-03" db="EMBL/GenBank/DDBJ databases">
        <title>The Genome Sequence of Verticillium dahliae VdLs.17.</title>
        <authorList>
            <consortium name="The Broad Institute Genome Sequencing Platform"/>
            <person name="Ma L.-J.J."/>
            <person name="Klosterman S.J."/>
            <person name="Subbarao K."/>
            <person name="Dobinson K."/>
            <person name="Veronese P."/>
            <person name="Kang S."/>
            <person name="Gold S.E."/>
            <person name="Young S."/>
            <person name="Jaffe D."/>
            <person name="Gnerre S."/>
            <person name="Berlin A."/>
            <person name="Heiman D."/>
            <person name="Hepburn T."/>
            <person name="Sykes S."/>
            <person name="Alvarado L."/>
            <person name="Kodira C.D."/>
            <person name="Lander E."/>
            <person name="Galagan J."/>
            <person name="Nusbaum C."/>
            <person name="Birren B."/>
        </authorList>
    </citation>
    <scope>NUCLEOTIDE SEQUENCE [LARGE SCALE GENOMIC DNA]</scope>
    <source>
        <strain evidence="3">VdLs.17 / ATCC MYA-4575 / FGSC 10137</strain>
    </source>
</reference>
<dbReference type="GeneID" id="20701854"/>
<sequence>MLRVEINAVSTSGSGRRRRVCELCGGGKEDGGVSRRTPGTGVVLPGDEYLAQGGLSGRDASRGCVAGPGVYLWRRSEPGPRGGGARSRSIEDMGRGSEERTTMRGWTMRGGGWKAKRERRGVGGRQGHLRRKTSVMPTGKMMIRDEKGASIQARVKCGGGEGEGEDEGKDDSAGLPRDERGAMGGISDFIASAGASASASASASDKEGHLLAASLVSD</sequence>
<dbReference type="RefSeq" id="XP_009650063.1">
    <property type="nucleotide sequence ID" value="XM_009651768.1"/>
</dbReference>
<feature type="compositionally biased region" description="Basic and acidic residues" evidence="1">
    <location>
        <begin position="170"/>
        <end position="181"/>
    </location>
</feature>
<proteinExistence type="predicted"/>
<organism evidence="2 3">
    <name type="scientific">Verticillium dahliae (strain VdLs.17 / ATCC MYA-4575 / FGSC 10137)</name>
    <name type="common">Verticillium wilt</name>
    <dbReference type="NCBI Taxonomy" id="498257"/>
    <lineage>
        <taxon>Eukaryota</taxon>
        <taxon>Fungi</taxon>
        <taxon>Dikarya</taxon>
        <taxon>Ascomycota</taxon>
        <taxon>Pezizomycotina</taxon>
        <taxon>Sordariomycetes</taxon>
        <taxon>Hypocreomycetidae</taxon>
        <taxon>Glomerellales</taxon>
        <taxon>Plectosphaerellaceae</taxon>
        <taxon>Verticillium</taxon>
    </lineage>
</organism>
<feature type="compositionally biased region" description="Low complexity" evidence="1">
    <location>
        <begin position="191"/>
        <end position="203"/>
    </location>
</feature>
<evidence type="ECO:0000313" key="2">
    <source>
        <dbReference type="EMBL" id="EGY13709.1"/>
    </source>
</evidence>
<feature type="region of interest" description="Disordered" evidence="1">
    <location>
        <begin position="156"/>
        <end position="218"/>
    </location>
</feature>
<gene>
    <name evidence="2" type="ORF">VDAG_00391</name>
</gene>
<keyword evidence="3" id="KW-1185">Reference proteome</keyword>
<name>G2WS58_VERDV</name>
<protein>
    <submittedName>
        <fullName evidence="2">Uncharacterized protein</fullName>
    </submittedName>
</protein>
<dbReference type="HOGENOM" id="CLU_1267767_0_0_1"/>